<organism evidence="3 4">
    <name type="scientific">Batillaria attramentaria</name>
    <dbReference type="NCBI Taxonomy" id="370345"/>
    <lineage>
        <taxon>Eukaryota</taxon>
        <taxon>Metazoa</taxon>
        <taxon>Spiralia</taxon>
        <taxon>Lophotrochozoa</taxon>
        <taxon>Mollusca</taxon>
        <taxon>Gastropoda</taxon>
        <taxon>Caenogastropoda</taxon>
        <taxon>Sorbeoconcha</taxon>
        <taxon>Cerithioidea</taxon>
        <taxon>Batillariidae</taxon>
        <taxon>Batillaria</taxon>
    </lineage>
</organism>
<name>A0ABD0J3V5_9CAEN</name>
<comment type="caution">
    <text evidence="3">The sequence shown here is derived from an EMBL/GenBank/DDBJ whole genome shotgun (WGS) entry which is preliminary data.</text>
</comment>
<evidence type="ECO:0000256" key="1">
    <source>
        <dbReference type="SAM" id="MobiDB-lite"/>
    </source>
</evidence>
<keyword evidence="2" id="KW-0472">Membrane</keyword>
<dbReference type="Proteomes" id="UP001519460">
    <property type="component" value="Unassembled WGS sequence"/>
</dbReference>
<keyword evidence="2" id="KW-1133">Transmembrane helix</keyword>
<dbReference type="EMBL" id="JACVVK020000667">
    <property type="protein sequence ID" value="KAK7457976.1"/>
    <property type="molecule type" value="Genomic_DNA"/>
</dbReference>
<evidence type="ECO:0000313" key="3">
    <source>
        <dbReference type="EMBL" id="KAK7457976.1"/>
    </source>
</evidence>
<protein>
    <submittedName>
        <fullName evidence="3">Uncharacterized protein</fullName>
    </submittedName>
</protein>
<sequence length="310" mass="34558">MAATLNTTISTQADEHTSYSVTCHYSLDKGEHFTHLKLMRGSDVISVMDDEHTVPYWSADVSESWRRRASLDGQRSSRYLNISSTGRTCDDNQIVYKCKLLFVADLEQKTIKSSVTMNADGCDDVGEASHAGMIAVGSLFLAFIVLGIIPFILRRHITRCDCLQKKTANSYLQTQNLKLYRNTIPCDSENSPEVQVHLIEQNPRNTNSREVTFAAVFKGKPSSNPSYPENVYHRLLDQPSNTDTYVNVQADDVTSYPDGQTDDISASAEKQPATSAMCERLQDVSVEDSDSCTGLVNRDYLAHVYPECTT</sequence>
<feature type="region of interest" description="Disordered" evidence="1">
    <location>
        <begin position="254"/>
        <end position="273"/>
    </location>
</feature>
<keyword evidence="2" id="KW-0812">Transmembrane</keyword>
<proteinExistence type="predicted"/>
<evidence type="ECO:0000256" key="2">
    <source>
        <dbReference type="SAM" id="Phobius"/>
    </source>
</evidence>
<gene>
    <name evidence="3" type="ORF">BaRGS_00039148</name>
</gene>
<dbReference type="AlphaFoldDB" id="A0ABD0J3V5"/>
<feature type="transmembrane region" description="Helical" evidence="2">
    <location>
        <begin position="131"/>
        <end position="153"/>
    </location>
</feature>
<keyword evidence="4" id="KW-1185">Reference proteome</keyword>
<evidence type="ECO:0000313" key="4">
    <source>
        <dbReference type="Proteomes" id="UP001519460"/>
    </source>
</evidence>
<reference evidence="3 4" key="1">
    <citation type="journal article" date="2023" name="Sci. Data">
        <title>Genome assembly of the Korean intertidal mud-creeper Batillaria attramentaria.</title>
        <authorList>
            <person name="Patra A.K."/>
            <person name="Ho P.T."/>
            <person name="Jun S."/>
            <person name="Lee S.J."/>
            <person name="Kim Y."/>
            <person name="Won Y.J."/>
        </authorList>
    </citation>
    <scope>NUCLEOTIDE SEQUENCE [LARGE SCALE GENOMIC DNA]</scope>
    <source>
        <strain evidence="3">Wonlab-2016</strain>
    </source>
</reference>
<accession>A0ABD0J3V5</accession>